<dbReference type="InterPro" id="IPR051055">
    <property type="entry name" value="PIF1_helicase"/>
</dbReference>
<feature type="domain" description="AAA+ ATPase" evidence="1">
    <location>
        <begin position="12"/>
        <end position="160"/>
    </location>
</feature>
<evidence type="ECO:0000313" key="2">
    <source>
        <dbReference type="EMBL" id="SFV63243.1"/>
    </source>
</evidence>
<dbReference type="SUPFAM" id="SSF52540">
    <property type="entry name" value="P-loop containing nucleoside triphosphate hydrolases"/>
    <property type="match status" value="2"/>
</dbReference>
<organism evidence="2">
    <name type="scientific">hydrothermal vent metagenome</name>
    <dbReference type="NCBI Taxonomy" id="652676"/>
    <lineage>
        <taxon>unclassified sequences</taxon>
        <taxon>metagenomes</taxon>
        <taxon>ecological metagenomes</taxon>
    </lineage>
</organism>
<dbReference type="GO" id="GO:0003678">
    <property type="term" value="F:DNA helicase activity"/>
    <property type="evidence" value="ECO:0007669"/>
    <property type="project" value="InterPro"/>
</dbReference>
<dbReference type="InterPro" id="IPR027417">
    <property type="entry name" value="P-loop_NTPase"/>
</dbReference>
<keyword evidence="2" id="KW-0347">Helicase</keyword>
<dbReference type="Pfam" id="PF05970">
    <property type="entry name" value="PIF1"/>
    <property type="match status" value="1"/>
</dbReference>
<dbReference type="GO" id="GO:0006281">
    <property type="term" value="P:DNA repair"/>
    <property type="evidence" value="ECO:0007669"/>
    <property type="project" value="InterPro"/>
</dbReference>
<dbReference type="SMART" id="SM00382">
    <property type="entry name" value="AAA"/>
    <property type="match status" value="1"/>
</dbReference>
<keyword evidence="2" id="KW-0067">ATP-binding</keyword>
<dbReference type="EMBL" id="FPHE01000125">
    <property type="protein sequence ID" value="SFV63243.1"/>
    <property type="molecule type" value="Genomic_DNA"/>
</dbReference>
<dbReference type="Pfam" id="PF14493">
    <property type="entry name" value="HTH_40"/>
    <property type="match status" value="1"/>
</dbReference>
<keyword evidence="2" id="KW-0378">Hydrolase</keyword>
<dbReference type="Gene3D" id="3.40.50.300">
    <property type="entry name" value="P-loop containing nucleotide triphosphate hydrolases"/>
    <property type="match status" value="2"/>
</dbReference>
<dbReference type="InterPro" id="IPR010285">
    <property type="entry name" value="DNA_helicase_pif1-like_DEAD"/>
</dbReference>
<reference evidence="2" key="1">
    <citation type="submission" date="2016-10" db="EMBL/GenBank/DDBJ databases">
        <authorList>
            <person name="de Groot N.N."/>
        </authorList>
    </citation>
    <scope>NUCLEOTIDE SEQUENCE</scope>
</reference>
<protein>
    <submittedName>
        <fullName evidence="2">Putative helicase</fullName>
    </submittedName>
</protein>
<dbReference type="PANTHER" id="PTHR47642">
    <property type="entry name" value="ATP-DEPENDENT DNA HELICASE"/>
    <property type="match status" value="1"/>
</dbReference>
<dbReference type="InterPro" id="IPR003593">
    <property type="entry name" value="AAA+_ATPase"/>
</dbReference>
<name>A0A1W1CC00_9ZZZZ</name>
<dbReference type="CDD" id="cd18809">
    <property type="entry name" value="SF1_C_RecD"/>
    <property type="match status" value="1"/>
</dbReference>
<dbReference type="CDD" id="cd18037">
    <property type="entry name" value="DEXSc_Pif1_like"/>
    <property type="match status" value="1"/>
</dbReference>
<accession>A0A1W1CC00</accession>
<dbReference type="InterPro" id="IPR029491">
    <property type="entry name" value="Helicase_HTH"/>
</dbReference>
<dbReference type="AlphaFoldDB" id="A0A1W1CC00"/>
<dbReference type="GO" id="GO:0000723">
    <property type="term" value="P:telomere maintenance"/>
    <property type="evidence" value="ECO:0007669"/>
    <property type="project" value="InterPro"/>
</dbReference>
<evidence type="ECO:0000259" key="1">
    <source>
        <dbReference type="SMART" id="SM00382"/>
    </source>
</evidence>
<sequence length="569" mass="64803">MKQSTALNILKTGKNVFITGSAGTGKTYLLNLYIEYLKERKIIPAIIAPTGIAASHLKGQTIHSFFGLGIREIIDNKFIELLLSKKYLKKRFENFEVLIIDEISMVSPELFSTMDRILQAFKNSPKPFGGVQVIACGDFFQLPPVSKEPKEKRFSWQSPSWRDLDFRTCYLDVKFRQKDDVLIDILDDIRAGQISDKTYQNLQSCHLKILDTNYNPTRLYTHNMDVDRINNSELNKLKAPAREYNHTSKGSKKHIDKIFHTSMVMEVVTLKQGAVVIFIKNSPEQKYVNGTTGVVIGFNKSDGLPIVETASGDKIFVTYDEWSIEDDEGSKIASISQIPLRLAWAITIHKSQGMTLDAVEIDLSRTFETGQGYVALSRIKSIDGLRLIGLNDMALRVDPLILKVDSRIKSASSKATEEIDKIANLDRKHKEYIRKLGGTVNIKEIKKEREAIESKKVFIKKKTSTYMETKNLLSKVNSISKLAKARGLLEETIVNHLTRLKKEDKSLDLSKFKPKSKTFKKIVKTIKRIKLEKDENNFSEDGTIRLKPIFDALNEEVSYYEIRMALLFM</sequence>
<gene>
    <name evidence="2" type="ORF">MNB_SV-12-1590</name>
</gene>
<dbReference type="PANTHER" id="PTHR47642:SF5">
    <property type="entry name" value="ATP-DEPENDENT DNA HELICASE"/>
    <property type="match status" value="1"/>
</dbReference>
<keyword evidence="2" id="KW-0547">Nucleotide-binding</keyword>
<proteinExistence type="predicted"/>